<feature type="compositionally biased region" description="Acidic residues" evidence="1">
    <location>
        <begin position="104"/>
        <end position="113"/>
    </location>
</feature>
<feature type="chain" id="PRO_5035215081" evidence="2">
    <location>
        <begin position="21"/>
        <end position="229"/>
    </location>
</feature>
<dbReference type="AlphaFoldDB" id="A0A8J5TBX7"/>
<accession>A0A8J5TBX7</accession>
<evidence type="ECO:0000256" key="1">
    <source>
        <dbReference type="SAM" id="MobiDB-lite"/>
    </source>
</evidence>
<gene>
    <name evidence="3" type="ORF">Hamer_G016459</name>
</gene>
<protein>
    <submittedName>
        <fullName evidence="3">Uncharacterized protein</fullName>
    </submittedName>
</protein>
<dbReference type="Proteomes" id="UP000747542">
    <property type="component" value="Unassembled WGS sequence"/>
</dbReference>
<name>A0A8J5TBX7_HOMAM</name>
<feature type="compositionally biased region" description="Basic and acidic residues" evidence="1">
    <location>
        <begin position="114"/>
        <end position="123"/>
    </location>
</feature>
<feature type="compositionally biased region" description="Acidic residues" evidence="1">
    <location>
        <begin position="124"/>
        <end position="167"/>
    </location>
</feature>
<evidence type="ECO:0000313" key="4">
    <source>
        <dbReference type="Proteomes" id="UP000747542"/>
    </source>
</evidence>
<dbReference type="EMBL" id="JAHLQT010007588">
    <property type="protein sequence ID" value="KAG7174554.1"/>
    <property type="molecule type" value="Genomic_DNA"/>
</dbReference>
<sequence>MKPPPMKLLLLLALVHLVCSDPAKDALPDGERNALALRDDDPDGAAIPALAAKTNQDSAELPPGVETNTALSPNKRGFFSKRKSFFGGKGKKGKKGKKVKYNTDDEDGSEEESHENYEKRSEDDLNPEDSEADEASTEADEGTEADEASTEADEGTEADQGSEEDFAEIQQIASKIWGDVKCRGYKKKCRKSEETCRKSRTCRGSKRKCKKLKKKCNKNKKACQKLKTC</sequence>
<comment type="caution">
    <text evidence="3">The sequence shown here is derived from an EMBL/GenBank/DDBJ whole genome shotgun (WGS) entry which is preliminary data.</text>
</comment>
<feature type="region of interest" description="Disordered" evidence="1">
    <location>
        <begin position="53"/>
        <end position="168"/>
    </location>
</feature>
<feature type="signal peptide" evidence="2">
    <location>
        <begin position="1"/>
        <end position="20"/>
    </location>
</feature>
<reference evidence="3" key="1">
    <citation type="journal article" date="2021" name="Sci. Adv.">
        <title>The American lobster genome reveals insights on longevity, neural, and immune adaptations.</title>
        <authorList>
            <person name="Polinski J.M."/>
            <person name="Zimin A.V."/>
            <person name="Clark K.F."/>
            <person name="Kohn A.B."/>
            <person name="Sadowski N."/>
            <person name="Timp W."/>
            <person name="Ptitsyn A."/>
            <person name="Khanna P."/>
            <person name="Romanova D.Y."/>
            <person name="Williams P."/>
            <person name="Greenwood S.J."/>
            <person name="Moroz L.L."/>
            <person name="Walt D.R."/>
            <person name="Bodnar A.G."/>
        </authorList>
    </citation>
    <scope>NUCLEOTIDE SEQUENCE</scope>
    <source>
        <strain evidence="3">GMGI-L3</strain>
    </source>
</reference>
<keyword evidence="2" id="KW-0732">Signal</keyword>
<feature type="compositionally biased region" description="Basic residues" evidence="1">
    <location>
        <begin position="78"/>
        <end position="100"/>
    </location>
</feature>
<keyword evidence="4" id="KW-1185">Reference proteome</keyword>
<evidence type="ECO:0000256" key="2">
    <source>
        <dbReference type="SAM" id="SignalP"/>
    </source>
</evidence>
<organism evidence="3 4">
    <name type="scientific">Homarus americanus</name>
    <name type="common">American lobster</name>
    <dbReference type="NCBI Taxonomy" id="6706"/>
    <lineage>
        <taxon>Eukaryota</taxon>
        <taxon>Metazoa</taxon>
        <taxon>Ecdysozoa</taxon>
        <taxon>Arthropoda</taxon>
        <taxon>Crustacea</taxon>
        <taxon>Multicrustacea</taxon>
        <taxon>Malacostraca</taxon>
        <taxon>Eumalacostraca</taxon>
        <taxon>Eucarida</taxon>
        <taxon>Decapoda</taxon>
        <taxon>Pleocyemata</taxon>
        <taxon>Astacidea</taxon>
        <taxon>Nephropoidea</taxon>
        <taxon>Nephropidae</taxon>
        <taxon>Homarus</taxon>
    </lineage>
</organism>
<proteinExistence type="predicted"/>
<evidence type="ECO:0000313" key="3">
    <source>
        <dbReference type="EMBL" id="KAG7174554.1"/>
    </source>
</evidence>